<evidence type="ECO:0000313" key="2">
    <source>
        <dbReference type="Proteomes" id="UP000622687"/>
    </source>
</evidence>
<dbReference type="AlphaFoldDB" id="A0A934I2C7"/>
<gene>
    <name evidence="1" type="ORF">I6U51_18945</name>
</gene>
<dbReference type="Proteomes" id="UP000622687">
    <property type="component" value="Unassembled WGS sequence"/>
</dbReference>
<evidence type="ECO:0000313" key="1">
    <source>
        <dbReference type="EMBL" id="MBI6874750.1"/>
    </source>
</evidence>
<comment type="caution">
    <text evidence="1">The sequence shown here is derived from an EMBL/GenBank/DDBJ whole genome shotgun (WGS) entry which is preliminary data.</text>
</comment>
<reference evidence="1" key="1">
    <citation type="submission" date="2020-12" db="EMBL/GenBank/DDBJ databases">
        <title>Clostridium thailandense sp. nov., a novel acetogenic bacterium isolated from peat land soil in Thailand.</title>
        <authorList>
            <person name="Chaikitkaew S."/>
            <person name="Birkeland N.K."/>
        </authorList>
    </citation>
    <scope>NUCLEOTIDE SEQUENCE</scope>
    <source>
        <strain evidence="1">DSM 17425</strain>
    </source>
</reference>
<accession>A0A934I2C7</accession>
<sequence length="101" mass="11615">MAKKSARNNELLNNAKAKTSPKIYSLLVNLVNDGREDLAEIVLRVDYLLEYASTCVKQKDFDESKEALNKAKIRIEMLEKEGVETEYLKYLYEGIAKKSRL</sequence>
<dbReference type="RefSeq" id="WP_211144128.1">
    <property type="nucleotide sequence ID" value="NZ_JAEEGB010000033.1"/>
</dbReference>
<keyword evidence="2" id="KW-1185">Reference proteome</keyword>
<organism evidence="1 2">
    <name type="scientific">Clostridium aciditolerans</name>
    <dbReference type="NCBI Taxonomy" id="339861"/>
    <lineage>
        <taxon>Bacteria</taxon>
        <taxon>Bacillati</taxon>
        <taxon>Bacillota</taxon>
        <taxon>Clostridia</taxon>
        <taxon>Eubacteriales</taxon>
        <taxon>Clostridiaceae</taxon>
        <taxon>Clostridium</taxon>
    </lineage>
</organism>
<protein>
    <submittedName>
        <fullName evidence="1">Uncharacterized protein</fullName>
    </submittedName>
</protein>
<proteinExistence type="predicted"/>
<dbReference type="EMBL" id="JAEEGB010000033">
    <property type="protein sequence ID" value="MBI6874750.1"/>
    <property type="molecule type" value="Genomic_DNA"/>
</dbReference>
<name>A0A934I2C7_9CLOT</name>